<dbReference type="SUPFAM" id="SSF88713">
    <property type="entry name" value="Glycoside hydrolase/deacetylase"/>
    <property type="match status" value="1"/>
</dbReference>
<dbReference type="Proteomes" id="UP000243547">
    <property type="component" value="Unassembled WGS sequence"/>
</dbReference>
<dbReference type="EMBL" id="FRAI01000010">
    <property type="protein sequence ID" value="SHJ96852.1"/>
    <property type="molecule type" value="Genomic_DNA"/>
</dbReference>
<dbReference type="GO" id="GO:0016810">
    <property type="term" value="F:hydrolase activity, acting on carbon-nitrogen (but not peptide) bonds"/>
    <property type="evidence" value="ECO:0007669"/>
    <property type="project" value="InterPro"/>
</dbReference>
<proteinExistence type="predicted"/>
<protein>
    <submittedName>
        <fullName evidence="2">Peptidoglycan/xylan/chitin deacetylase, PgdA/CDA1 family</fullName>
    </submittedName>
</protein>
<keyword evidence="3" id="KW-1185">Reference proteome</keyword>
<dbReference type="PANTHER" id="PTHR10587:SF128">
    <property type="entry name" value="POLYSACCHARIDE DEACETYLASE PDAB-RELATED"/>
    <property type="match status" value="1"/>
</dbReference>
<feature type="domain" description="NodB homology" evidence="1">
    <location>
        <begin position="41"/>
        <end position="159"/>
    </location>
</feature>
<gene>
    <name evidence="2" type="ORF">SAMN02745227_01183</name>
</gene>
<evidence type="ECO:0000313" key="2">
    <source>
        <dbReference type="EMBL" id="SHJ96852.1"/>
    </source>
</evidence>
<dbReference type="AlphaFoldDB" id="A0A1M6NMR3"/>
<evidence type="ECO:0000259" key="1">
    <source>
        <dbReference type="Pfam" id="PF01522"/>
    </source>
</evidence>
<dbReference type="STRING" id="1120989.SAMN02745227_01183"/>
<reference evidence="3" key="1">
    <citation type="submission" date="2016-11" db="EMBL/GenBank/DDBJ databases">
        <authorList>
            <person name="Varghese N."/>
            <person name="Submissions S."/>
        </authorList>
    </citation>
    <scope>NUCLEOTIDE SEQUENCE [LARGE SCALE GENOMIC DNA]</scope>
    <source>
        <strain evidence="3">DSM 14826</strain>
    </source>
</reference>
<name>A0A1M6NMR3_9FIRM</name>
<dbReference type="CDD" id="cd10917">
    <property type="entry name" value="CE4_NodB_like_6s_7s"/>
    <property type="match status" value="1"/>
</dbReference>
<evidence type="ECO:0000313" key="3">
    <source>
        <dbReference type="Proteomes" id="UP000243547"/>
    </source>
</evidence>
<dbReference type="GO" id="GO:0005975">
    <property type="term" value="P:carbohydrate metabolic process"/>
    <property type="evidence" value="ECO:0007669"/>
    <property type="project" value="InterPro"/>
</dbReference>
<dbReference type="OrthoDB" id="9806342at2"/>
<dbReference type="InterPro" id="IPR011330">
    <property type="entry name" value="Glyco_hydro/deAcase_b/a-brl"/>
</dbReference>
<accession>A0A1M6NMR3</accession>
<dbReference type="InterPro" id="IPR050248">
    <property type="entry name" value="Polysacc_deacetylase_ArnD"/>
</dbReference>
<dbReference type="Pfam" id="PF01522">
    <property type="entry name" value="Polysacc_deac_1"/>
    <property type="match status" value="1"/>
</dbReference>
<organism evidence="2 3">
    <name type="scientific">Anaerobranca californiensis DSM 14826</name>
    <dbReference type="NCBI Taxonomy" id="1120989"/>
    <lineage>
        <taxon>Bacteria</taxon>
        <taxon>Bacillati</taxon>
        <taxon>Bacillota</taxon>
        <taxon>Clostridia</taxon>
        <taxon>Eubacteriales</taxon>
        <taxon>Proteinivoracaceae</taxon>
        <taxon>Anaerobranca</taxon>
    </lineage>
</organism>
<dbReference type="RefSeq" id="WP_072907105.1">
    <property type="nucleotide sequence ID" value="NZ_FRAI01000010.1"/>
</dbReference>
<dbReference type="InterPro" id="IPR002509">
    <property type="entry name" value="NODB_dom"/>
</dbReference>
<sequence length="242" mass="27903">MKKYFFIFIVILMILGLTYSLGEKIILTLVGGDMYVPIMRVKTEENKLAFTFNVLREDDLGELLNLLKQYNIKSTIFLTENMILDNSLVEMILLEGHQIGLLAFNNRNIESMTPNQIIEELKNISQTFQGIGGERIEIVRTLEYKGTVSAACKTLGIKYILWDVDSKDVKEVGVNDIVERINYHVKGGSIVVFNTSYKYTFPAIRMLLESSLIDEYQIVSLKELLYHDNYYINSFGEQVRKR</sequence>
<dbReference type="Gene3D" id="3.20.20.370">
    <property type="entry name" value="Glycoside hydrolase/deacetylase"/>
    <property type="match status" value="1"/>
</dbReference>
<dbReference type="PANTHER" id="PTHR10587">
    <property type="entry name" value="GLYCOSYL TRANSFERASE-RELATED"/>
    <property type="match status" value="1"/>
</dbReference>
<dbReference type="GO" id="GO:0016020">
    <property type="term" value="C:membrane"/>
    <property type="evidence" value="ECO:0007669"/>
    <property type="project" value="TreeGrafter"/>
</dbReference>